<name>A0A016TFT3_9BILA</name>
<feature type="compositionally biased region" description="Basic residues" evidence="1">
    <location>
        <begin position="15"/>
        <end position="24"/>
    </location>
</feature>
<accession>A0A016TFT3</accession>
<evidence type="ECO:0000313" key="2">
    <source>
        <dbReference type="EMBL" id="EYC01473.1"/>
    </source>
</evidence>
<dbReference type="Proteomes" id="UP000024635">
    <property type="component" value="Unassembled WGS sequence"/>
</dbReference>
<evidence type="ECO:0000256" key="1">
    <source>
        <dbReference type="SAM" id="MobiDB-lite"/>
    </source>
</evidence>
<gene>
    <name evidence="2" type="primary">Acey_s0107.g3822</name>
    <name evidence="2" type="ORF">Y032_0107g3822</name>
</gene>
<feature type="region of interest" description="Disordered" evidence="1">
    <location>
        <begin position="1"/>
        <end position="24"/>
    </location>
</feature>
<protein>
    <submittedName>
        <fullName evidence="2">Uncharacterized protein</fullName>
    </submittedName>
</protein>
<feature type="compositionally biased region" description="Polar residues" evidence="1">
    <location>
        <begin position="1"/>
        <end position="14"/>
    </location>
</feature>
<dbReference type="EMBL" id="JARK01001443">
    <property type="protein sequence ID" value="EYC01473.1"/>
    <property type="molecule type" value="Genomic_DNA"/>
</dbReference>
<comment type="caution">
    <text evidence="2">The sequence shown here is derived from an EMBL/GenBank/DDBJ whole genome shotgun (WGS) entry which is preliminary data.</text>
</comment>
<organism evidence="2 3">
    <name type="scientific">Ancylostoma ceylanicum</name>
    <dbReference type="NCBI Taxonomy" id="53326"/>
    <lineage>
        <taxon>Eukaryota</taxon>
        <taxon>Metazoa</taxon>
        <taxon>Ecdysozoa</taxon>
        <taxon>Nematoda</taxon>
        <taxon>Chromadorea</taxon>
        <taxon>Rhabditida</taxon>
        <taxon>Rhabditina</taxon>
        <taxon>Rhabditomorpha</taxon>
        <taxon>Strongyloidea</taxon>
        <taxon>Ancylostomatidae</taxon>
        <taxon>Ancylostomatinae</taxon>
        <taxon>Ancylostoma</taxon>
    </lineage>
</organism>
<sequence length="105" mass="11355">MQKSPYSRLAQSKSHQARTRLPRRHGRNDAVYVCGLDLRIFKFNTVGGQDGESAKTQNNGGFHLETLRLSAAPKELSVGKSRLELREGDGEVVVVTAGASLAACS</sequence>
<dbReference type="AlphaFoldDB" id="A0A016TFT3"/>
<evidence type="ECO:0000313" key="3">
    <source>
        <dbReference type="Proteomes" id="UP000024635"/>
    </source>
</evidence>
<reference evidence="3" key="1">
    <citation type="journal article" date="2015" name="Nat. Genet.">
        <title>The genome and transcriptome of the zoonotic hookworm Ancylostoma ceylanicum identify infection-specific gene families.</title>
        <authorList>
            <person name="Schwarz E.M."/>
            <person name="Hu Y."/>
            <person name="Antoshechkin I."/>
            <person name="Miller M.M."/>
            <person name="Sternberg P.W."/>
            <person name="Aroian R.V."/>
        </authorList>
    </citation>
    <scope>NUCLEOTIDE SEQUENCE</scope>
    <source>
        <strain evidence="3">HY135</strain>
    </source>
</reference>
<proteinExistence type="predicted"/>
<keyword evidence="3" id="KW-1185">Reference proteome</keyword>